<feature type="region of interest" description="Disordered" evidence="1">
    <location>
        <begin position="52"/>
        <end position="72"/>
    </location>
</feature>
<organism evidence="2 3">
    <name type="scientific">Skeletonema marinoi</name>
    <dbReference type="NCBI Taxonomy" id="267567"/>
    <lineage>
        <taxon>Eukaryota</taxon>
        <taxon>Sar</taxon>
        <taxon>Stramenopiles</taxon>
        <taxon>Ochrophyta</taxon>
        <taxon>Bacillariophyta</taxon>
        <taxon>Coscinodiscophyceae</taxon>
        <taxon>Thalassiosirophycidae</taxon>
        <taxon>Thalassiosirales</taxon>
        <taxon>Skeletonemataceae</taxon>
        <taxon>Skeletonema</taxon>
        <taxon>Skeletonema marinoi-dohrnii complex</taxon>
    </lineage>
</organism>
<evidence type="ECO:0000256" key="1">
    <source>
        <dbReference type="SAM" id="MobiDB-lite"/>
    </source>
</evidence>
<dbReference type="AlphaFoldDB" id="A0AAD8YNM4"/>
<gene>
    <name evidence="2" type="ORF">QTG54_000614</name>
</gene>
<reference evidence="2" key="1">
    <citation type="submission" date="2023-06" db="EMBL/GenBank/DDBJ databases">
        <title>Survivors Of The Sea: Transcriptome response of Skeletonema marinoi to long-term dormancy.</title>
        <authorList>
            <person name="Pinder M.I.M."/>
            <person name="Kourtchenko O."/>
            <person name="Robertson E.K."/>
            <person name="Larsson T."/>
            <person name="Maumus F."/>
            <person name="Osuna-Cruz C.M."/>
            <person name="Vancaester E."/>
            <person name="Stenow R."/>
            <person name="Vandepoele K."/>
            <person name="Ploug H."/>
            <person name="Bruchert V."/>
            <person name="Godhe A."/>
            <person name="Topel M."/>
        </authorList>
    </citation>
    <scope>NUCLEOTIDE SEQUENCE</scope>
    <source>
        <strain evidence="2">R05AC</strain>
    </source>
</reference>
<dbReference type="EMBL" id="JATAAI010000001">
    <property type="protein sequence ID" value="KAK1748675.1"/>
    <property type="molecule type" value="Genomic_DNA"/>
</dbReference>
<comment type="caution">
    <text evidence="2">The sequence shown here is derived from an EMBL/GenBank/DDBJ whole genome shotgun (WGS) entry which is preliminary data.</text>
</comment>
<accession>A0AAD8YNM4</accession>
<sequence length="144" mass="16316">MIHHSSQMIGAAAAFRPAQEASEAYLQEKSHQTWRRVKIKILTIMRFGGSLRAKKNGGPQASSGDDKRMERGDRPLQKCMSYQFECVKTLRRQLSKPRTIWKPKLIVGSLRCMEVTQVFLLLSLGHKLYGALLVSSLPTPSFRD</sequence>
<name>A0AAD8YNM4_9STRA</name>
<dbReference type="Proteomes" id="UP001224775">
    <property type="component" value="Unassembled WGS sequence"/>
</dbReference>
<evidence type="ECO:0000313" key="3">
    <source>
        <dbReference type="Proteomes" id="UP001224775"/>
    </source>
</evidence>
<evidence type="ECO:0000313" key="2">
    <source>
        <dbReference type="EMBL" id="KAK1748675.1"/>
    </source>
</evidence>
<protein>
    <submittedName>
        <fullName evidence="2">Uncharacterized protein</fullName>
    </submittedName>
</protein>
<proteinExistence type="predicted"/>
<keyword evidence="3" id="KW-1185">Reference proteome</keyword>